<dbReference type="Pfam" id="PF09286">
    <property type="entry name" value="Pro-kuma_activ"/>
    <property type="match status" value="1"/>
</dbReference>
<evidence type="ECO:0000256" key="5">
    <source>
        <dbReference type="ARBA" id="ARBA00022825"/>
    </source>
</evidence>
<keyword evidence="3 8" id="KW-0479">Metal-binding</keyword>
<dbReference type="eggNOG" id="ENOG502QR6D">
    <property type="taxonomic scope" value="Eukaryota"/>
</dbReference>
<feature type="active site" description="Charge relay system" evidence="8">
    <location>
        <position position="289"/>
    </location>
</feature>
<keyword evidence="12" id="KW-1185">Reference proteome</keyword>
<feature type="binding site" evidence="8">
    <location>
        <position position="557"/>
    </location>
    <ligand>
        <name>Ca(2+)</name>
        <dbReference type="ChEBI" id="CHEBI:29108"/>
    </ligand>
</feature>
<gene>
    <name evidence="11" type="ORF">FOMPIDRAFT_1167297</name>
</gene>
<evidence type="ECO:0000259" key="10">
    <source>
        <dbReference type="PROSITE" id="PS51695"/>
    </source>
</evidence>
<dbReference type="EMBL" id="KE504186">
    <property type="protein sequence ID" value="EPS96634.1"/>
    <property type="molecule type" value="Genomic_DNA"/>
</dbReference>
<feature type="domain" description="Peptidase S53" evidence="10">
    <location>
        <begin position="214"/>
        <end position="576"/>
    </location>
</feature>
<keyword evidence="7" id="KW-0865">Zymogen</keyword>
<sequence length="576" mass="60982">MWIFLWAAAVALTSNGNVALAERGLQVHEARTVVPPGYTLVSAAAPDTVLQLRVALVQNNIDGLIDALYDVSGPDSSNYGRYMTKEEVEAYVKPTEESVGAVDAWLNENGLSATPLSSAGDWLSVDIPVSKANDMLGAHFSVFTHEATGRQTIRTLQYSIPTDLVQHVDLIHPTVTFPVQANATPPVLLPAPLPQEQGADTNISTVCGPYNRPNITAACLQYLYGIPTTPAISPGNGILVTGYVEQYTNAQDLKLFLEHYRPDMDPATTFSTQTIDGGDNLQGVPAGSEGNLDTQYTIGIATDVPVTYLLVGNETTDGLYGYLDTVNHILNETSPPPVMTTSYSSNEDEISEKLAIKLCNAYAQLGARGVSILFSSGDGGVSGTGFQECTTFVPTFPNTCPYVTSVGATGADVNWADEVAVPFSGGGFSNYFPRPFYQEAAVGGYLALLGSNDTGLYNAFGRGFPDISAFSVEYATVVDGAYQGATGTSCSTPVWASVVALLNDERLRVGKPVLGFLNPWLYAKAAGALTDIVKGNNKECLESDGTVAGFIATPGWDPISGLGTPVYDKLRMAAGL</sequence>
<comment type="cofactor">
    <cofactor evidence="8">
        <name>Ca(2+)</name>
        <dbReference type="ChEBI" id="CHEBI:29108"/>
    </cofactor>
    <text evidence="8">Binds 1 Ca(2+) ion per subunit.</text>
</comment>
<dbReference type="AlphaFoldDB" id="S8FDU4"/>
<dbReference type="GO" id="GO:0006508">
    <property type="term" value="P:proteolysis"/>
    <property type="evidence" value="ECO:0007669"/>
    <property type="project" value="UniProtKB-KW"/>
</dbReference>
<dbReference type="Proteomes" id="UP000015241">
    <property type="component" value="Unassembled WGS sequence"/>
</dbReference>
<dbReference type="InterPro" id="IPR050819">
    <property type="entry name" value="Tripeptidyl-peptidase_I"/>
</dbReference>
<dbReference type="PROSITE" id="PS51695">
    <property type="entry name" value="SEDOLISIN"/>
    <property type="match status" value="1"/>
</dbReference>
<dbReference type="PANTHER" id="PTHR14218">
    <property type="entry name" value="PROTEASE S8 TRIPEPTIDYL PEPTIDASE I CLN2"/>
    <property type="match status" value="1"/>
</dbReference>
<dbReference type="GO" id="GO:0004252">
    <property type="term" value="F:serine-type endopeptidase activity"/>
    <property type="evidence" value="ECO:0007669"/>
    <property type="project" value="UniProtKB-UniRule"/>
</dbReference>
<dbReference type="InterPro" id="IPR030400">
    <property type="entry name" value="Sedolisin_dom"/>
</dbReference>
<dbReference type="HOGENOM" id="CLU_013783_3_1_1"/>
<reference evidence="11 12" key="1">
    <citation type="journal article" date="2012" name="Science">
        <title>The Paleozoic origin of enzymatic lignin decomposition reconstructed from 31 fungal genomes.</title>
        <authorList>
            <person name="Floudas D."/>
            <person name="Binder M."/>
            <person name="Riley R."/>
            <person name="Barry K."/>
            <person name="Blanchette R.A."/>
            <person name="Henrissat B."/>
            <person name="Martinez A.T."/>
            <person name="Otillar R."/>
            <person name="Spatafora J.W."/>
            <person name="Yadav J.S."/>
            <person name="Aerts A."/>
            <person name="Benoit I."/>
            <person name="Boyd A."/>
            <person name="Carlson A."/>
            <person name="Copeland A."/>
            <person name="Coutinho P.M."/>
            <person name="de Vries R.P."/>
            <person name="Ferreira P."/>
            <person name="Findley K."/>
            <person name="Foster B."/>
            <person name="Gaskell J."/>
            <person name="Glotzer D."/>
            <person name="Gorecki P."/>
            <person name="Heitman J."/>
            <person name="Hesse C."/>
            <person name="Hori C."/>
            <person name="Igarashi K."/>
            <person name="Jurgens J.A."/>
            <person name="Kallen N."/>
            <person name="Kersten P."/>
            <person name="Kohler A."/>
            <person name="Kuees U."/>
            <person name="Kumar T.K.A."/>
            <person name="Kuo A."/>
            <person name="LaButti K."/>
            <person name="Larrondo L.F."/>
            <person name="Lindquist E."/>
            <person name="Ling A."/>
            <person name="Lombard V."/>
            <person name="Lucas S."/>
            <person name="Lundell T."/>
            <person name="Martin R."/>
            <person name="McLaughlin D.J."/>
            <person name="Morgenstern I."/>
            <person name="Morin E."/>
            <person name="Murat C."/>
            <person name="Nagy L.G."/>
            <person name="Nolan M."/>
            <person name="Ohm R.A."/>
            <person name="Patyshakuliyeva A."/>
            <person name="Rokas A."/>
            <person name="Ruiz-Duenas F.J."/>
            <person name="Sabat G."/>
            <person name="Salamov A."/>
            <person name="Samejima M."/>
            <person name="Schmutz J."/>
            <person name="Slot J.C."/>
            <person name="St John F."/>
            <person name="Stenlid J."/>
            <person name="Sun H."/>
            <person name="Sun S."/>
            <person name="Syed K."/>
            <person name="Tsang A."/>
            <person name="Wiebenga A."/>
            <person name="Young D."/>
            <person name="Pisabarro A."/>
            <person name="Eastwood D.C."/>
            <person name="Martin F."/>
            <person name="Cullen D."/>
            <person name="Grigoriev I.V."/>
            <person name="Hibbett D.S."/>
        </authorList>
    </citation>
    <scope>NUCLEOTIDE SEQUENCE</scope>
    <source>
        <strain evidence="12">FP-58527</strain>
    </source>
</reference>
<feature type="binding site" evidence="8">
    <location>
        <position position="555"/>
    </location>
    <ligand>
        <name>Ca(2+)</name>
        <dbReference type="ChEBI" id="CHEBI:29108"/>
    </ligand>
</feature>
<feature type="chain" id="PRO_5004550942" description="Peptidase S53 domain-containing protein" evidence="9">
    <location>
        <begin position="22"/>
        <end position="576"/>
    </location>
</feature>
<dbReference type="GO" id="GO:0008240">
    <property type="term" value="F:tripeptidyl-peptidase activity"/>
    <property type="evidence" value="ECO:0007669"/>
    <property type="project" value="TreeGrafter"/>
</dbReference>
<keyword evidence="4 8" id="KW-0378">Hydrolase</keyword>
<feature type="active site" description="Charge relay system" evidence="8">
    <location>
        <position position="489"/>
    </location>
</feature>
<organism evidence="11 12">
    <name type="scientific">Fomitopsis schrenkii</name>
    <name type="common">Brown rot fungus</name>
    <dbReference type="NCBI Taxonomy" id="2126942"/>
    <lineage>
        <taxon>Eukaryota</taxon>
        <taxon>Fungi</taxon>
        <taxon>Dikarya</taxon>
        <taxon>Basidiomycota</taxon>
        <taxon>Agaricomycotina</taxon>
        <taxon>Agaricomycetes</taxon>
        <taxon>Polyporales</taxon>
        <taxon>Fomitopsis</taxon>
    </lineage>
</organism>
<protein>
    <recommendedName>
        <fullName evidence="10">Peptidase S53 domain-containing protein</fullName>
    </recommendedName>
</protein>
<evidence type="ECO:0000313" key="12">
    <source>
        <dbReference type="Proteomes" id="UP000015241"/>
    </source>
</evidence>
<dbReference type="SMART" id="SM00944">
    <property type="entry name" value="Pro-kuma_activ"/>
    <property type="match status" value="1"/>
</dbReference>
<keyword evidence="9" id="KW-0732">Signal</keyword>
<keyword evidence="2 8" id="KW-0645">Protease</keyword>
<accession>S8FDU4</accession>
<evidence type="ECO:0000256" key="7">
    <source>
        <dbReference type="ARBA" id="ARBA00023145"/>
    </source>
</evidence>
<dbReference type="CDD" id="cd11377">
    <property type="entry name" value="Pro-peptidase_S53"/>
    <property type="match status" value="1"/>
</dbReference>
<comment type="subcellular location">
    <subcellularLocation>
        <location evidence="1">Secreted</location>
        <location evidence="1">Extracellular space</location>
    </subcellularLocation>
</comment>
<dbReference type="Gene3D" id="3.40.50.200">
    <property type="entry name" value="Peptidase S8/S53 domain"/>
    <property type="match status" value="1"/>
</dbReference>
<name>S8FDU4_FOMSC</name>
<evidence type="ECO:0000256" key="3">
    <source>
        <dbReference type="ARBA" id="ARBA00022723"/>
    </source>
</evidence>
<dbReference type="OrthoDB" id="409122at2759"/>
<evidence type="ECO:0000256" key="4">
    <source>
        <dbReference type="ARBA" id="ARBA00022801"/>
    </source>
</evidence>
<keyword evidence="6 8" id="KW-0106">Calcium</keyword>
<dbReference type="SUPFAM" id="SSF54897">
    <property type="entry name" value="Protease propeptides/inhibitors"/>
    <property type="match status" value="1"/>
</dbReference>
<proteinExistence type="predicted"/>
<evidence type="ECO:0000256" key="1">
    <source>
        <dbReference type="ARBA" id="ARBA00004239"/>
    </source>
</evidence>
<dbReference type="InterPro" id="IPR015366">
    <property type="entry name" value="S53_propep"/>
</dbReference>
<dbReference type="GO" id="GO:0046872">
    <property type="term" value="F:metal ion binding"/>
    <property type="evidence" value="ECO:0007669"/>
    <property type="project" value="UniProtKB-UniRule"/>
</dbReference>
<dbReference type="SUPFAM" id="SSF52743">
    <property type="entry name" value="Subtilisin-like"/>
    <property type="match status" value="1"/>
</dbReference>
<feature type="signal peptide" evidence="9">
    <location>
        <begin position="1"/>
        <end position="21"/>
    </location>
</feature>
<evidence type="ECO:0000256" key="8">
    <source>
        <dbReference type="PROSITE-ProRule" id="PRU01032"/>
    </source>
</evidence>
<feature type="binding site" evidence="8">
    <location>
        <position position="532"/>
    </location>
    <ligand>
        <name>Ca(2+)</name>
        <dbReference type="ChEBI" id="CHEBI:29108"/>
    </ligand>
</feature>
<evidence type="ECO:0000313" key="11">
    <source>
        <dbReference type="EMBL" id="EPS96634.1"/>
    </source>
</evidence>
<evidence type="ECO:0000256" key="9">
    <source>
        <dbReference type="SAM" id="SignalP"/>
    </source>
</evidence>
<dbReference type="PANTHER" id="PTHR14218:SF15">
    <property type="entry name" value="TRIPEPTIDYL-PEPTIDASE 1"/>
    <property type="match status" value="1"/>
</dbReference>
<evidence type="ECO:0000256" key="6">
    <source>
        <dbReference type="ARBA" id="ARBA00022837"/>
    </source>
</evidence>
<feature type="active site" description="Charge relay system" evidence="8">
    <location>
        <position position="293"/>
    </location>
</feature>
<dbReference type="STRING" id="743788.S8FDU4"/>
<feature type="binding site" evidence="8">
    <location>
        <position position="531"/>
    </location>
    <ligand>
        <name>Ca(2+)</name>
        <dbReference type="ChEBI" id="CHEBI:29108"/>
    </ligand>
</feature>
<dbReference type="InParanoid" id="S8FDU4"/>
<keyword evidence="5 8" id="KW-0720">Serine protease</keyword>
<dbReference type="InterPro" id="IPR036852">
    <property type="entry name" value="Peptidase_S8/S53_dom_sf"/>
</dbReference>
<dbReference type="GO" id="GO:0005576">
    <property type="term" value="C:extracellular region"/>
    <property type="evidence" value="ECO:0007669"/>
    <property type="project" value="UniProtKB-SubCell"/>
</dbReference>
<dbReference type="CDD" id="cd04056">
    <property type="entry name" value="Peptidases_S53"/>
    <property type="match status" value="1"/>
</dbReference>
<evidence type="ECO:0000256" key="2">
    <source>
        <dbReference type="ARBA" id="ARBA00022670"/>
    </source>
</evidence>